<keyword evidence="1" id="KW-0732">Signal</keyword>
<dbReference type="EMBL" id="CAAJGR010000025">
    <property type="protein sequence ID" value="VHO06266.1"/>
    <property type="molecule type" value="Genomic_DNA"/>
</dbReference>
<organism evidence="2">
    <name type="scientific">Rheinheimera sp. BAL341</name>
    <dbReference type="NCBI Taxonomy" id="1708203"/>
    <lineage>
        <taxon>Bacteria</taxon>
        <taxon>Pseudomonadati</taxon>
        <taxon>Pseudomonadota</taxon>
        <taxon>Gammaproteobacteria</taxon>
        <taxon>Chromatiales</taxon>
        <taxon>Chromatiaceae</taxon>
        <taxon>Rheinheimera</taxon>
    </lineage>
</organism>
<dbReference type="Pfam" id="PF11949">
    <property type="entry name" value="DUF3466"/>
    <property type="match status" value="1"/>
</dbReference>
<feature type="chain" id="PRO_5019862374" description="DUF3466 family protein" evidence="1">
    <location>
        <begin position="22"/>
        <end position="587"/>
    </location>
</feature>
<dbReference type="AlphaFoldDB" id="A0A486XWB7"/>
<accession>A0A486XWB7</accession>
<reference evidence="2" key="1">
    <citation type="submission" date="2019-04" db="EMBL/GenBank/DDBJ databases">
        <authorList>
            <person name="Brambilla D."/>
        </authorList>
    </citation>
    <scope>NUCLEOTIDE SEQUENCE</scope>
    <source>
        <strain evidence="2">BAL1</strain>
    </source>
</reference>
<sequence>MKLSRISLAIIPLLSLCSVQAAVYNVVEIGEVSEVKSTYAAAINDAGDAVFNGAIKLQTQDLFGNSSIDYHYFNFPLNLDAIDFDSDAVKALFTEEQLAALLNGDIDNTILSILLNVNPSEQPTGNALGFLRKDNQSAQNVILRDSATPSRTNSEYLYDINNAGVAVGTATAPYTLVSFTPEPTEAQPEPEARNEWVPELPNQQGMIVKNGEVRAIPAPYQEFAGGYTVAAAISDTGFIAGFGSSGMTEANQTLIEATCTGASTPQAVCYNANAVSSYEQRAMVWQMQPDGNVGQPQIYGFLGDKNTGIAFDGEGNDAVTYYSQAIDVNDNGLAVGVSMYSDSDRLIRFQNGFTVFDAIYRQAHASIFVDGGALPIVDPAEWFVNDPRVIGSSAVAVNNNDIIVGYARKTINSGIRGKMFYHDYSSGQTRFIDGFFASSTTVPRAINDNNQIVGQAEVIIGGTSTRRPHGFIYDITTDKFVDLNTLLSCNAPYTVVDATDINENGDIVATALVKKERRNLLGEVVLDASGNPQLEELAVAIKLQYIANGEEENCQTEQTEYERQAGSTGFGSLLLACVALWWRRRIV</sequence>
<gene>
    <name evidence="2" type="ORF">BAL341_3299</name>
</gene>
<dbReference type="InterPro" id="IPR022562">
    <property type="entry name" value="DUF3466"/>
</dbReference>
<dbReference type="NCBIfam" id="TIGR03501">
    <property type="entry name" value="GlyGly_CTERM"/>
    <property type="match status" value="1"/>
</dbReference>
<protein>
    <recommendedName>
        <fullName evidence="3">DUF3466 family protein</fullName>
    </recommendedName>
</protein>
<evidence type="ECO:0000256" key="1">
    <source>
        <dbReference type="SAM" id="SignalP"/>
    </source>
</evidence>
<evidence type="ECO:0000313" key="2">
    <source>
        <dbReference type="EMBL" id="VHO06266.1"/>
    </source>
</evidence>
<dbReference type="InterPro" id="IPR020008">
    <property type="entry name" value="GlyGly_CTERM"/>
</dbReference>
<name>A0A486XWB7_9GAMM</name>
<proteinExistence type="predicted"/>
<feature type="signal peptide" evidence="1">
    <location>
        <begin position="1"/>
        <end position="21"/>
    </location>
</feature>
<evidence type="ECO:0008006" key="3">
    <source>
        <dbReference type="Google" id="ProtNLM"/>
    </source>
</evidence>